<comment type="caution">
    <text evidence="1">The sequence shown here is derived from an EMBL/GenBank/DDBJ whole genome shotgun (WGS) entry which is preliminary data.</text>
</comment>
<dbReference type="OrthoDB" id="59758at2759"/>
<name>A0A9W6X533_9STRA</name>
<dbReference type="PANTHER" id="PTHR35691">
    <property type="entry name" value="EXPRESSED PROTEIN"/>
    <property type="match status" value="1"/>
</dbReference>
<protein>
    <submittedName>
        <fullName evidence="1">Unnamed protein product</fullName>
    </submittedName>
</protein>
<proteinExistence type="predicted"/>
<dbReference type="AlphaFoldDB" id="A0A9W6X533"/>
<gene>
    <name evidence="1" type="ORF">Plil01_001332500</name>
</gene>
<accession>A0A9W6X533</accession>
<reference evidence="1" key="1">
    <citation type="submission" date="2023-04" db="EMBL/GenBank/DDBJ databases">
        <title>Phytophthora lilii NBRC 32176.</title>
        <authorList>
            <person name="Ichikawa N."/>
            <person name="Sato H."/>
            <person name="Tonouchi N."/>
        </authorList>
    </citation>
    <scope>NUCLEOTIDE SEQUENCE</scope>
    <source>
        <strain evidence="1">NBRC 32176</strain>
    </source>
</reference>
<sequence>MLHLPSRIGCSLCGAHERTSEQLSSSLSAEQHVPQAPGRREFAAQGQRGLGAAAADAHVLHDQPPDPGASARPPLVPVPPLTPVAAQCCIAGVLVGIPISIQRKSYKPFAILGVLGSFVDYSIPYTTDCRMIHNAMQLALQQERQRDAPSSAADEA</sequence>
<evidence type="ECO:0000313" key="2">
    <source>
        <dbReference type="Proteomes" id="UP001165083"/>
    </source>
</evidence>
<dbReference type="Proteomes" id="UP001165083">
    <property type="component" value="Unassembled WGS sequence"/>
</dbReference>
<evidence type="ECO:0000313" key="1">
    <source>
        <dbReference type="EMBL" id="GMF31160.1"/>
    </source>
</evidence>
<dbReference type="EMBL" id="BSXW01000885">
    <property type="protein sequence ID" value="GMF31160.1"/>
    <property type="molecule type" value="Genomic_DNA"/>
</dbReference>
<keyword evidence="2" id="KW-1185">Reference proteome</keyword>
<organism evidence="1 2">
    <name type="scientific">Phytophthora lilii</name>
    <dbReference type="NCBI Taxonomy" id="2077276"/>
    <lineage>
        <taxon>Eukaryota</taxon>
        <taxon>Sar</taxon>
        <taxon>Stramenopiles</taxon>
        <taxon>Oomycota</taxon>
        <taxon>Peronosporomycetes</taxon>
        <taxon>Peronosporales</taxon>
        <taxon>Peronosporaceae</taxon>
        <taxon>Phytophthora</taxon>
    </lineage>
</organism>
<dbReference type="PANTHER" id="PTHR35691:SF1">
    <property type="entry name" value="EXPRESSED PROTEIN"/>
    <property type="match status" value="1"/>
</dbReference>